<sequence>MRKENTIGFGCLIDGKPVAACVSLIKNSNAEVVSLFVLSEYRRQGIANALLSKLYWETFYTTNASYISASYSLLNKEDSEALTSLYRTCGYRFDLHPKEYQLLEFKVQELVSIHHISDTTALPISSIGKYYASIVAKKLNELEFTTTAAFPESTDFDLSLAIFKNQDLLAFVWVEKLTDTIYRLAAIYNSTDNAQTIKSLIGQLIQIAKEKLNPEDIVVSDVYDYVSAKLINSLTDGKAQPSHLFTDAILII</sequence>
<dbReference type="Gene3D" id="3.40.630.30">
    <property type="match status" value="1"/>
</dbReference>
<feature type="domain" description="N-acetyltransferase" evidence="1">
    <location>
        <begin position="1"/>
        <end position="108"/>
    </location>
</feature>
<dbReference type="GO" id="GO:0016747">
    <property type="term" value="F:acyltransferase activity, transferring groups other than amino-acyl groups"/>
    <property type="evidence" value="ECO:0007669"/>
    <property type="project" value="InterPro"/>
</dbReference>
<organism evidence="2">
    <name type="scientific">bioreactor metagenome</name>
    <dbReference type="NCBI Taxonomy" id="1076179"/>
    <lineage>
        <taxon>unclassified sequences</taxon>
        <taxon>metagenomes</taxon>
        <taxon>ecological metagenomes</taxon>
    </lineage>
</organism>
<name>A0A645EJH4_9ZZZZ</name>
<comment type="caution">
    <text evidence="2">The sequence shown here is derived from an EMBL/GenBank/DDBJ whole genome shotgun (WGS) entry which is preliminary data.</text>
</comment>
<dbReference type="AlphaFoldDB" id="A0A645EJH4"/>
<gene>
    <name evidence="2" type="ORF">SDC9_148062</name>
</gene>
<evidence type="ECO:0000259" key="1">
    <source>
        <dbReference type="PROSITE" id="PS51186"/>
    </source>
</evidence>
<dbReference type="PROSITE" id="PS51186">
    <property type="entry name" value="GNAT"/>
    <property type="match status" value="1"/>
</dbReference>
<dbReference type="SUPFAM" id="SSF55729">
    <property type="entry name" value="Acyl-CoA N-acyltransferases (Nat)"/>
    <property type="match status" value="1"/>
</dbReference>
<dbReference type="InterPro" id="IPR016181">
    <property type="entry name" value="Acyl_CoA_acyltransferase"/>
</dbReference>
<dbReference type="Pfam" id="PF13508">
    <property type="entry name" value="Acetyltransf_7"/>
    <property type="match status" value="1"/>
</dbReference>
<dbReference type="InterPro" id="IPR000182">
    <property type="entry name" value="GNAT_dom"/>
</dbReference>
<accession>A0A645EJH4</accession>
<reference evidence="2" key="1">
    <citation type="submission" date="2019-08" db="EMBL/GenBank/DDBJ databases">
        <authorList>
            <person name="Kucharzyk K."/>
            <person name="Murdoch R.W."/>
            <person name="Higgins S."/>
            <person name="Loffler F."/>
        </authorList>
    </citation>
    <scope>NUCLEOTIDE SEQUENCE</scope>
</reference>
<proteinExistence type="predicted"/>
<dbReference type="CDD" id="cd04301">
    <property type="entry name" value="NAT_SF"/>
    <property type="match status" value="1"/>
</dbReference>
<evidence type="ECO:0000313" key="2">
    <source>
        <dbReference type="EMBL" id="MPN00864.1"/>
    </source>
</evidence>
<protein>
    <recommendedName>
        <fullName evidence="1">N-acetyltransferase domain-containing protein</fullName>
    </recommendedName>
</protein>
<dbReference type="EMBL" id="VSSQ01046896">
    <property type="protein sequence ID" value="MPN00864.1"/>
    <property type="molecule type" value="Genomic_DNA"/>
</dbReference>